<accession>A0AAW2XEV0</accession>
<dbReference type="GO" id="GO:0000981">
    <property type="term" value="F:DNA-binding transcription factor activity, RNA polymerase II-specific"/>
    <property type="evidence" value="ECO:0007669"/>
    <property type="project" value="TreeGrafter"/>
</dbReference>
<evidence type="ECO:0000313" key="9">
    <source>
        <dbReference type="EMBL" id="KAL0452542.1"/>
    </source>
</evidence>
<dbReference type="PANTHER" id="PTHR13935">
    <property type="entry name" value="ACHAETE-SCUTE TRANSCRIPTION FACTOR-RELATED"/>
    <property type="match status" value="1"/>
</dbReference>
<evidence type="ECO:0000256" key="5">
    <source>
        <dbReference type="ARBA" id="ARBA00023242"/>
    </source>
</evidence>
<dbReference type="AlphaFoldDB" id="A0AAW2XEV0"/>
<dbReference type="Gene3D" id="4.10.280.10">
    <property type="entry name" value="Helix-loop-helix DNA-binding domain"/>
    <property type="match status" value="1"/>
</dbReference>
<evidence type="ECO:0000256" key="3">
    <source>
        <dbReference type="ARBA" id="ARBA00023125"/>
    </source>
</evidence>
<keyword evidence="2" id="KW-0805">Transcription regulation</keyword>
<dbReference type="SUPFAM" id="SSF47459">
    <property type="entry name" value="HLH, helix-loop-helix DNA-binding domain"/>
    <property type="match status" value="1"/>
</dbReference>
<keyword evidence="5" id="KW-0539">Nucleus</keyword>
<protein>
    <submittedName>
        <fullName evidence="9">Transcription factor</fullName>
    </submittedName>
</protein>
<dbReference type="CDD" id="cd18914">
    <property type="entry name" value="bHLH_AtORG2_like"/>
    <property type="match status" value="1"/>
</dbReference>
<dbReference type="PROSITE" id="PS50888">
    <property type="entry name" value="BHLH"/>
    <property type="match status" value="1"/>
</dbReference>
<reference evidence="9" key="2">
    <citation type="journal article" date="2024" name="Plant">
        <title>Genomic evolution and insights into agronomic trait innovations of Sesamum species.</title>
        <authorList>
            <person name="Miao H."/>
            <person name="Wang L."/>
            <person name="Qu L."/>
            <person name="Liu H."/>
            <person name="Sun Y."/>
            <person name="Le M."/>
            <person name="Wang Q."/>
            <person name="Wei S."/>
            <person name="Zheng Y."/>
            <person name="Lin W."/>
            <person name="Duan Y."/>
            <person name="Cao H."/>
            <person name="Xiong S."/>
            <person name="Wang X."/>
            <person name="Wei L."/>
            <person name="Li C."/>
            <person name="Ma Q."/>
            <person name="Ju M."/>
            <person name="Zhao R."/>
            <person name="Li G."/>
            <person name="Mu C."/>
            <person name="Tian Q."/>
            <person name="Mei H."/>
            <person name="Zhang T."/>
            <person name="Gao T."/>
            <person name="Zhang H."/>
        </authorList>
    </citation>
    <scope>NUCLEOTIDE SEQUENCE</scope>
    <source>
        <strain evidence="9">KEN1</strain>
    </source>
</reference>
<dbReference type="EMBL" id="JACGWN010000004">
    <property type="protein sequence ID" value="KAL0452542.1"/>
    <property type="molecule type" value="Genomic_DNA"/>
</dbReference>
<proteinExistence type="predicted"/>
<comment type="subcellular location">
    <subcellularLocation>
        <location evidence="1">Nucleus</location>
    </subcellularLocation>
</comment>
<dbReference type="Pfam" id="PF00010">
    <property type="entry name" value="HLH"/>
    <property type="match status" value="1"/>
</dbReference>
<feature type="coiled-coil region" evidence="6">
    <location>
        <begin position="104"/>
        <end position="131"/>
    </location>
</feature>
<dbReference type="PANTHER" id="PTHR13935:SF106">
    <property type="entry name" value="ACHAETE-SCUTE COMPLEX PROTEIN T5-RELATED"/>
    <property type="match status" value="1"/>
</dbReference>
<feature type="domain" description="BHLH" evidence="8">
    <location>
        <begin position="61"/>
        <end position="114"/>
    </location>
</feature>
<name>A0AAW2XEV0_9LAMI</name>
<dbReference type="InterPro" id="IPR011598">
    <property type="entry name" value="bHLH_dom"/>
</dbReference>
<dbReference type="InterPro" id="IPR036638">
    <property type="entry name" value="HLH_DNA-bd_sf"/>
</dbReference>
<organism evidence="9">
    <name type="scientific">Sesamum latifolium</name>
    <dbReference type="NCBI Taxonomy" id="2727402"/>
    <lineage>
        <taxon>Eukaryota</taxon>
        <taxon>Viridiplantae</taxon>
        <taxon>Streptophyta</taxon>
        <taxon>Embryophyta</taxon>
        <taxon>Tracheophyta</taxon>
        <taxon>Spermatophyta</taxon>
        <taxon>Magnoliopsida</taxon>
        <taxon>eudicotyledons</taxon>
        <taxon>Gunneridae</taxon>
        <taxon>Pentapetalae</taxon>
        <taxon>asterids</taxon>
        <taxon>lamiids</taxon>
        <taxon>Lamiales</taxon>
        <taxon>Pedaliaceae</taxon>
        <taxon>Sesamum</taxon>
    </lineage>
</organism>
<reference evidence="9" key="1">
    <citation type="submission" date="2020-06" db="EMBL/GenBank/DDBJ databases">
        <authorList>
            <person name="Li T."/>
            <person name="Hu X."/>
            <person name="Zhang T."/>
            <person name="Song X."/>
            <person name="Zhang H."/>
            <person name="Dai N."/>
            <person name="Sheng W."/>
            <person name="Hou X."/>
            <person name="Wei L."/>
        </authorList>
    </citation>
    <scope>NUCLEOTIDE SEQUENCE</scope>
    <source>
        <strain evidence="9">KEN1</strain>
        <tissue evidence="9">Leaf</tissue>
    </source>
</reference>
<dbReference type="GO" id="GO:0000977">
    <property type="term" value="F:RNA polymerase II transcription regulatory region sequence-specific DNA binding"/>
    <property type="evidence" value="ECO:0007669"/>
    <property type="project" value="TreeGrafter"/>
</dbReference>
<evidence type="ECO:0000256" key="6">
    <source>
        <dbReference type="SAM" id="Coils"/>
    </source>
</evidence>
<evidence type="ECO:0000256" key="1">
    <source>
        <dbReference type="ARBA" id="ARBA00004123"/>
    </source>
</evidence>
<dbReference type="InterPro" id="IPR015660">
    <property type="entry name" value="MASH1/Ascl1a-like"/>
</dbReference>
<keyword evidence="4" id="KW-0804">Transcription</keyword>
<dbReference type="GO" id="GO:0090575">
    <property type="term" value="C:RNA polymerase II transcription regulator complex"/>
    <property type="evidence" value="ECO:0007669"/>
    <property type="project" value="TreeGrafter"/>
</dbReference>
<dbReference type="SMART" id="SM00353">
    <property type="entry name" value="HLH"/>
    <property type="match status" value="1"/>
</dbReference>
<feature type="region of interest" description="Disordered" evidence="7">
    <location>
        <begin position="25"/>
        <end position="47"/>
    </location>
</feature>
<evidence type="ECO:0000256" key="7">
    <source>
        <dbReference type="SAM" id="MobiDB-lite"/>
    </source>
</evidence>
<dbReference type="GO" id="GO:0046983">
    <property type="term" value="F:protein dimerization activity"/>
    <property type="evidence" value="ECO:0007669"/>
    <property type="project" value="InterPro"/>
</dbReference>
<evidence type="ECO:0000256" key="4">
    <source>
        <dbReference type="ARBA" id="ARBA00023163"/>
    </source>
</evidence>
<sequence length="248" mass="28374">MFPSQHPNYNNSIRHDLIVQCHDDGLMGAGVNPTTSTSNERPRPSPFRVHQEETNIGVINVRKYVHREIERQRRQEMANLCGSLRTLLPPQYIMKGKRSMPDLMQQAANYIKDMQKNIQQLKTRRDKLMIMRKGASSDKIISRENPPNSCVRVNPCPSGVEILINTSFEEGQGFPLSRILEELCQTGFDVVSCVSTRANQRTLHRIQSEACTEYIVCDAWIVLLQATRTYTLQDVAALQERLRQLPIP</sequence>
<keyword evidence="6" id="KW-0175">Coiled coil</keyword>
<keyword evidence="3" id="KW-0238">DNA-binding</keyword>
<evidence type="ECO:0000259" key="8">
    <source>
        <dbReference type="PROSITE" id="PS50888"/>
    </source>
</evidence>
<comment type="caution">
    <text evidence="9">The sequence shown here is derived from an EMBL/GenBank/DDBJ whole genome shotgun (WGS) entry which is preliminary data.</text>
</comment>
<evidence type="ECO:0000256" key="2">
    <source>
        <dbReference type="ARBA" id="ARBA00023015"/>
    </source>
</evidence>
<gene>
    <name evidence="9" type="ORF">Slati_1232300</name>
</gene>